<dbReference type="Proteomes" id="UP000003963">
    <property type="component" value="Unassembled WGS sequence"/>
</dbReference>
<dbReference type="NCBIfam" id="TIGR03930">
    <property type="entry name" value="WXG100_ESAT6"/>
    <property type="match status" value="1"/>
</dbReference>
<dbReference type="HOGENOM" id="CLU_151185_3_0_11"/>
<reference evidence="2 3" key="1">
    <citation type="submission" date="2009-02" db="EMBL/GenBank/DDBJ databases">
        <title>Annotation of Streptomyces hygroscopicus strain ATCC 53653.</title>
        <authorList>
            <consortium name="The Broad Institute Genome Sequencing Platform"/>
            <consortium name="Broad Institute Microbial Sequencing Center"/>
            <person name="Fischbach M."/>
            <person name="Godfrey P."/>
            <person name="Ward D."/>
            <person name="Young S."/>
            <person name="Zeng Q."/>
            <person name="Koehrsen M."/>
            <person name="Alvarado L."/>
            <person name="Berlin A.M."/>
            <person name="Bochicchio J."/>
            <person name="Borenstein D."/>
            <person name="Chapman S.B."/>
            <person name="Chen Z."/>
            <person name="Engels R."/>
            <person name="Freedman E."/>
            <person name="Gellesch M."/>
            <person name="Goldberg J."/>
            <person name="Griggs A."/>
            <person name="Gujja S."/>
            <person name="Heilman E.R."/>
            <person name="Heiman D.I."/>
            <person name="Hepburn T.A."/>
            <person name="Howarth C."/>
            <person name="Jen D."/>
            <person name="Larson L."/>
            <person name="Lewis B."/>
            <person name="Mehta T."/>
            <person name="Park D."/>
            <person name="Pearson M."/>
            <person name="Richards J."/>
            <person name="Roberts A."/>
            <person name="Saif S."/>
            <person name="Shea T.D."/>
            <person name="Shenoy N."/>
            <person name="Sisk P."/>
            <person name="Stolte C."/>
            <person name="Sykes S.N."/>
            <person name="Thomson T."/>
            <person name="Walk T."/>
            <person name="White J."/>
            <person name="Yandava C."/>
            <person name="Straight P."/>
            <person name="Clardy J."/>
            <person name="Hung D."/>
            <person name="Kolter R."/>
            <person name="Mekalanos J."/>
            <person name="Walker S."/>
            <person name="Walsh C.T."/>
            <person name="Wieland-Brown L.C."/>
            <person name="Haas B."/>
            <person name="Nusbaum C."/>
            <person name="Birren B."/>
        </authorList>
    </citation>
    <scope>NUCLEOTIDE SEQUENCE [LARGE SCALE GENOMIC DNA]</scope>
    <source>
        <strain evidence="2 3">ATCC 53653</strain>
    </source>
</reference>
<keyword evidence="3" id="KW-1185">Reference proteome</keyword>
<evidence type="ECO:0000256" key="1">
    <source>
        <dbReference type="SAM" id="MobiDB-lite"/>
    </source>
</evidence>
<dbReference type="STRING" id="457427.SSOG_08931"/>
<name>D9WJC0_9ACTN</name>
<gene>
    <name evidence="2" type="ORF">SSOG_08931</name>
</gene>
<dbReference type="Gene3D" id="1.10.287.1060">
    <property type="entry name" value="ESAT-6-like"/>
    <property type="match status" value="1"/>
</dbReference>
<sequence>MADAGRRHSAPPCPHSETRSPMPDNLTDGYIYVSYAHVDNAVDDMRLQTQEIAKIINSLNQELQALKNTWEGDDRDAYDEKQAAWNQAVDNMAKWLDSNAQTLDEIRKLYTQNEQSQTQSWQGVKIGG</sequence>
<protein>
    <recommendedName>
        <fullName evidence="4">WXG100 family type VII secretion target</fullName>
    </recommendedName>
</protein>
<accession>D9WJC0</accession>
<dbReference type="SUPFAM" id="SSF140453">
    <property type="entry name" value="EsxAB dimer-like"/>
    <property type="match status" value="1"/>
</dbReference>
<feature type="region of interest" description="Disordered" evidence="1">
    <location>
        <begin position="1"/>
        <end position="25"/>
    </location>
</feature>
<dbReference type="AlphaFoldDB" id="D9WJC0"/>
<evidence type="ECO:0000313" key="2">
    <source>
        <dbReference type="EMBL" id="EFL29217.1"/>
    </source>
</evidence>
<evidence type="ECO:0000313" key="3">
    <source>
        <dbReference type="Proteomes" id="UP000003963"/>
    </source>
</evidence>
<dbReference type="InterPro" id="IPR036689">
    <property type="entry name" value="ESAT-6-like_sf"/>
</dbReference>
<organism evidence="2 3">
    <name type="scientific">Streptomyces himastatinicus ATCC 53653</name>
    <dbReference type="NCBI Taxonomy" id="457427"/>
    <lineage>
        <taxon>Bacteria</taxon>
        <taxon>Bacillati</taxon>
        <taxon>Actinomycetota</taxon>
        <taxon>Actinomycetes</taxon>
        <taxon>Kitasatosporales</taxon>
        <taxon>Streptomycetaceae</taxon>
        <taxon>Streptomyces</taxon>
        <taxon>Streptomyces violaceusniger group</taxon>
    </lineage>
</organism>
<proteinExistence type="predicted"/>
<dbReference type="InterPro" id="IPR010310">
    <property type="entry name" value="T7SS_ESAT-6-like"/>
</dbReference>
<dbReference type="Pfam" id="PF06013">
    <property type="entry name" value="WXG100"/>
    <property type="match status" value="1"/>
</dbReference>
<dbReference type="EMBL" id="GG657754">
    <property type="protein sequence ID" value="EFL29217.1"/>
    <property type="molecule type" value="Genomic_DNA"/>
</dbReference>
<evidence type="ECO:0008006" key="4">
    <source>
        <dbReference type="Google" id="ProtNLM"/>
    </source>
</evidence>